<dbReference type="OrthoDB" id="7596832at2"/>
<evidence type="ECO:0000313" key="1">
    <source>
        <dbReference type="EMBL" id="MXP28763.1"/>
    </source>
</evidence>
<protein>
    <submittedName>
        <fullName evidence="1">Uncharacterized protein</fullName>
    </submittedName>
</protein>
<dbReference type="Proteomes" id="UP000439780">
    <property type="component" value="Unassembled WGS sequence"/>
</dbReference>
<keyword evidence="2" id="KW-1185">Reference proteome</keyword>
<evidence type="ECO:0000313" key="2">
    <source>
        <dbReference type="Proteomes" id="UP000439780"/>
    </source>
</evidence>
<proteinExistence type="predicted"/>
<comment type="caution">
    <text evidence="1">The sequence shown here is derived from an EMBL/GenBank/DDBJ whole genome shotgun (WGS) entry which is preliminary data.</text>
</comment>
<reference evidence="1 2" key="1">
    <citation type="submission" date="2019-12" db="EMBL/GenBank/DDBJ databases">
        <title>Genomic-based taxomic classification of the family Erythrobacteraceae.</title>
        <authorList>
            <person name="Xu L."/>
        </authorList>
    </citation>
    <scope>NUCLEOTIDE SEQUENCE [LARGE SCALE GENOMIC DNA]</scope>
    <source>
        <strain evidence="1 2">KEMB 9005-328</strain>
    </source>
</reference>
<accession>A0A845AHV7</accession>
<sequence length="203" mass="22332">MEADIVRVIEIIDSSYVMRPKFVLTAIIIVACAACSADDASPAVPEAACGIALDYAKAFKSKSSRQIAIWQRPEPRSPLPQKVQLFLRQNPRFKNDPTLPLILESSDIRNVSVVEQCPSLKSWLNETSVLHDDHRINAITLLSQWPVNLLAMSVPVLSKDGSTALMYTSESSGPLAAGHFAITYKKTAKDRWVLLTKEALAIS</sequence>
<gene>
    <name evidence="1" type="ORF">GRI58_08005</name>
</gene>
<dbReference type="EMBL" id="WTYA01000005">
    <property type="protein sequence ID" value="MXP28763.1"/>
    <property type="molecule type" value="Genomic_DNA"/>
</dbReference>
<name>A0A845AHV7_9SPHN</name>
<dbReference type="AlphaFoldDB" id="A0A845AHV7"/>
<dbReference type="PROSITE" id="PS51257">
    <property type="entry name" value="PROKAR_LIPOPROTEIN"/>
    <property type="match status" value="1"/>
</dbReference>
<organism evidence="1 2">
    <name type="scientific">Qipengyuania algicida</name>
    <dbReference type="NCBI Taxonomy" id="1836209"/>
    <lineage>
        <taxon>Bacteria</taxon>
        <taxon>Pseudomonadati</taxon>
        <taxon>Pseudomonadota</taxon>
        <taxon>Alphaproteobacteria</taxon>
        <taxon>Sphingomonadales</taxon>
        <taxon>Erythrobacteraceae</taxon>
        <taxon>Qipengyuania</taxon>
    </lineage>
</organism>